<reference evidence="1" key="2">
    <citation type="journal article" date="2023" name="Proc. Natl. Acad. Sci. U.S.A.">
        <title>A global phylogenomic analysis of the shiitake genus Lentinula.</title>
        <authorList>
            <person name="Sierra-Patev S."/>
            <person name="Min B."/>
            <person name="Naranjo-Ortiz M."/>
            <person name="Looney B."/>
            <person name="Konkel Z."/>
            <person name="Slot J.C."/>
            <person name="Sakamoto Y."/>
            <person name="Steenwyk J.L."/>
            <person name="Rokas A."/>
            <person name="Carro J."/>
            <person name="Camarero S."/>
            <person name="Ferreira P."/>
            <person name="Molpeceres G."/>
            <person name="Ruiz-Duenas F.J."/>
            <person name="Serrano A."/>
            <person name="Henrissat B."/>
            <person name="Drula E."/>
            <person name="Hughes K.W."/>
            <person name="Mata J.L."/>
            <person name="Ishikawa N.K."/>
            <person name="Vargas-Isla R."/>
            <person name="Ushijima S."/>
            <person name="Smith C.A."/>
            <person name="Donoghue J."/>
            <person name="Ahrendt S."/>
            <person name="Andreopoulos W."/>
            <person name="He G."/>
            <person name="LaButti K."/>
            <person name="Lipzen A."/>
            <person name="Ng V."/>
            <person name="Riley R."/>
            <person name="Sandor L."/>
            <person name="Barry K."/>
            <person name="Martinez A.T."/>
            <person name="Xiao Y."/>
            <person name="Gibbons J.G."/>
            <person name="Terashima K."/>
            <person name="Grigoriev I.V."/>
            <person name="Hibbett D."/>
        </authorList>
    </citation>
    <scope>NUCLEOTIDE SEQUENCE</scope>
    <source>
        <strain evidence="1">Sp2 HRB7682 ss15</strain>
    </source>
</reference>
<dbReference type="Proteomes" id="UP001150238">
    <property type="component" value="Unassembled WGS sequence"/>
</dbReference>
<gene>
    <name evidence="1" type="ORF">C8J55DRAFT_487521</name>
</gene>
<dbReference type="AlphaFoldDB" id="A0A9W9AP97"/>
<dbReference type="EMBL" id="JANVFS010000010">
    <property type="protein sequence ID" value="KAJ4486527.1"/>
    <property type="molecule type" value="Genomic_DNA"/>
</dbReference>
<name>A0A9W9AP97_9AGAR</name>
<sequence>MCSNKYWYIHPEKKALLSAFAAMVSASQILLGKQEWEYEQFSACIMWCTQSTQCAPLFQSSFLQCSYDDQGGRNLELAAPEMECVKGKDSDFWDEIPQLHVVYPPSGNLGYIRAKAVDVRQDVGVRGLLHLDGLD</sequence>
<protein>
    <submittedName>
        <fullName evidence="1">Uncharacterized protein</fullName>
    </submittedName>
</protein>
<accession>A0A9W9AP97</accession>
<evidence type="ECO:0000313" key="1">
    <source>
        <dbReference type="EMBL" id="KAJ4486527.1"/>
    </source>
</evidence>
<evidence type="ECO:0000313" key="2">
    <source>
        <dbReference type="Proteomes" id="UP001150238"/>
    </source>
</evidence>
<organism evidence="1 2">
    <name type="scientific">Lentinula lateritia</name>
    <dbReference type="NCBI Taxonomy" id="40482"/>
    <lineage>
        <taxon>Eukaryota</taxon>
        <taxon>Fungi</taxon>
        <taxon>Dikarya</taxon>
        <taxon>Basidiomycota</taxon>
        <taxon>Agaricomycotina</taxon>
        <taxon>Agaricomycetes</taxon>
        <taxon>Agaricomycetidae</taxon>
        <taxon>Agaricales</taxon>
        <taxon>Marasmiineae</taxon>
        <taxon>Omphalotaceae</taxon>
        <taxon>Lentinula</taxon>
    </lineage>
</organism>
<proteinExistence type="predicted"/>
<comment type="caution">
    <text evidence="1">The sequence shown here is derived from an EMBL/GenBank/DDBJ whole genome shotgun (WGS) entry which is preliminary data.</text>
</comment>
<reference evidence="1" key="1">
    <citation type="submission" date="2022-08" db="EMBL/GenBank/DDBJ databases">
        <authorList>
            <consortium name="DOE Joint Genome Institute"/>
            <person name="Min B."/>
            <person name="Riley R."/>
            <person name="Sierra-Patev S."/>
            <person name="Naranjo-Ortiz M."/>
            <person name="Looney B."/>
            <person name="Konkel Z."/>
            <person name="Slot J.C."/>
            <person name="Sakamoto Y."/>
            <person name="Steenwyk J.L."/>
            <person name="Rokas A."/>
            <person name="Carro J."/>
            <person name="Camarero S."/>
            <person name="Ferreira P."/>
            <person name="Molpeceres G."/>
            <person name="Ruiz-Duenas F.J."/>
            <person name="Serrano A."/>
            <person name="Henrissat B."/>
            <person name="Drula E."/>
            <person name="Hughes K.W."/>
            <person name="Mata J.L."/>
            <person name="Ishikawa N.K."/>
            <person name="Vargas-Isla R."/>
            <person name="Ushijima S."/>
            <person name="Smith C.A."/>
            <person name="Ahrendt S."/>
            <person name="Andreopoulos W."/>
            <person name="He G."/>
            <person name="Labutti K."/>
            <person name="Lipzen A."/>
            <person name="Ng V."/>
            <person name="Sandor L."/>
            <person name="Barry K."/>
            <person name="Martinez A.T."/>
            <person name="Xiao Y."/>
            <person name="Gibbons J.G."/>
            <person name="Terashima K."/>
            <person name="Hibbett D.S."/>
            <person name="Grigoriev I.V."/>
        </authorList>
    </citation>
    <scope>NUCLEOTIDE SEQUENCE</scope>
    <source>
        <strain evidence="1">Sp2 HRB7682 ss15</strain>
    </source>
</reference>